<keyword evidence="1" id="KW-1133">Transmembrane helix</keyword>
<proteinExistence type="predicted"/>
<evidence type="ECO:0008006" key="4">
    <source>
        <dbReference type="Google" id="ProtNLM"/>
    </source>
</evidence>
<name>A0A0F5IC54_BACTR</name>
<dbReference type="EMBL" id="JWIR02000006">
    <property type="protein sequence ID" value="KKB42930.1"/>
    <property type="molecule type" value="Genomic_DNA"/>
</dbReference>
<dbReference type="Proteomes" id="UP000031563">
    <property type="component" value="Unassembled WGS sequence"/>
</dbReference>
<keyword evidence="1" id="KW-0472">Membrane</keyword>
<protein>
    <recommendedName>
        <fullName evidence="4">Competence protein ComG</fullName>
    </recommendedName>
</protein>
<keyword evidence="3" id="KW-1185">Reference proteome</keyword>
<gene>
    <name evidence="2" type="ORF">QY95_03037</name>
</gene>
<comment type="caution">
    <text evidence="2">The sequence shown here is derived from an EMBL/GenBank/DDBJ whole genome shotgun (WGS) entry which is preliminary data.</text>
</comment>
<accession>A0A0F5HWQ2</accession>
<evidence type="ECO:0000313" key="2">
    <source>
        <dbReference type="EMBL" id="KKB42930.1"/>
    </source>
</evidence>
<evidence type="ECO:0000256" key="1">
    <source>
        <dbReference type="SAM" id="Phobius"/>
    </source>
</evidence>
<evidence type="ECO:0000313" key="3">
    <source>
        <dbReference type="Proteomes" id="UP000031563"/>
    </source>
</evidence>
<sequence>MRRIVCDERGVLLPYVLLLFIMVSSIAVFGTSVFVSKQQTASLLADYYETKVMELMVLERILPAVQPDVPVSGIFSTNEGEVRYAAVPNEGEEQVVIHLKTEKKGASFSSKVVYHMTQRQIVQWTE</sequence>
<accession>A0A0F5IC54</accession>
<feature type="transmembrane region" description="Helical" evidence="1">
    <location>
        <begin position="12"/>
        <end position="35"/>
    </location>
</feature>
<keyword evidence="1" id="KW-0812">Transmembrane</keyword>
<reference evidence="2" key="1">
    <citation type="submission" date="2015-02" db="EMBL/GenBank/DDBJ databases">
        <title>Genome Assembly of Bacillaceae bacterium MTCC 8252.</title>
        <authorList>
            <person name="Verma A."/>
            <person name="Khatri I."/>
            <person name="Mual P."/>
            <person name="Subramanian S."/>
            <person name="Krishnamurthi S."/>
        </authorList>
    </citation>
    <scope>NUCLEOTIDE SEQUENCE [LARGE SCALE GENOMIC DNA]</scope>
    <source>
        <strain evidence="2">MTCC 8252</strain>
    </source>
</reference>
<organism evidence="2 3">
    <name type="scientific">Bacillus thermotolerans</name>
    <name type="common">Quasibacillus thermotolerans</name>
    <dbReference type="NCBI Taxonomy" id="1221996"/>
    <lineage>
        <taxon>Bacteria</taxon>
        <taxon>Bacillati</taxon>
        <taxon>Bacillota</taxon>
        <taxon>Bacilli</taxon>
        <taxon>Bacillales</taxon>
        <taxon>Bacillaceae</taxon>
        <taxon>Bacillus</taxon>
    </lineage>
</organism>
<dbReference type="AlphaFoldDB" id="A0A0F5IC54"/>
<dbReference type="RefSeq" id="WP_039233790.1">
    <property type="nucleotide sequence ID" value="NZ_JWIQ02000012.1"/>
</dbReference>
<dbReference type="STRING" id="1221996.QY95_03037"/>